<name>A0A438K7Y3_VITVI</name>
<comment type="caution">
    <text evidence="1">The sequence shown here is derived from an EMBL/GenBank/DDBJ whole genome shotgun (WGS) entry which is preliminary data.</text>
</comment>
<reference evidence="1 2" key="1">
    <citation type="journal article" date="2018" name="PLoS Genet.">
        <title>Population sequencing reveals clonal diversity and ancestral inbreeding in the grapevine cultivar Chardonnay.</title>
        <authorList>
            <person name="Roach M.J."/>
            <person name="Johnson D.L."/>
            <person name="Bohlmann J."/>
            <person name="van Vuuren H.J."/>
            <person name="Jones S.J."/>
            <person name="Pretorius I.S."/>
            <person name="Schmidt S.A."/>
            <person name="Borneman A.R."/>
        </authorList>
    </citation>
    <scope>NUCLEOTIDE SEQUENCE [LARGE SCALE GENOMIC DNA]</scope>
    <source>
        <strain evidence="2">cv. Chardonnay</strain>
        <tissue evidence="1">Leaf</tissue>
    </source>
</reference>
<evidence type="ECO:0000313" key="1">
    <source>
        <dbReference type="EMBL" id="RVX17313.1"/>
    </source>
</evidence>
<proteinExistence type="predicted"/>
<dbReference type="AlphaFoldDB" id="A0A438K7Y3"/>
<sequence>MEEGSGEEEVLGSSLTMEKVAAAKQFIENHYRTQMKTIQERKERLGVGRKSPNLVFSSFPLFSLHPNGGLLNLIQLG</sequence>
<dbReference type="EMBL" id="QGNW01000013">
    <property type="protein sequence ID" value="RVX17313.1"/>
    <property type="molecule type" value="Genomic_DNA"/>
</dbReference>
<protein>
    <submittedName>
        <fullName evidence="1">Uncharacterized protein</fullName>
    </submittedName>
</protein>
<dbReference type="Proteomes" id="UP000288805">
    <property type="component" value="Unassembled WGS sequence"/>
</dbReference>
<evidence type="ECO:0000313" key="2">
    <source>
        <dbReference type="Proteomes" id="UP000288805"/>
    </source>
</evidence>
<organism evidence="1 2">
    <name type="scientific">Vitis vinifera</name>
    <name type="common">Grape</name>
    <dbReference type="NCBI Taxonomy" id="29760"/>
    <lineage>
        <taxon>Eukaryota</taxon>
        <taxon>Viridiplantae</taxon>
        <taxon>Streptophyta</taxon>
        <taxon>Embryophyta</taxon>
        <taxon>Tracheophyta</taxon>
        <taxon>Spermatophyta</taxon>
        <taxon>Magnoliopsida</taxon>
        <taxon>eudicotyledons</taxon>
        <taxon>Gunneridae</taxon>
        <taxon>Pentapetalae</taxon>
        <taxon>rosids</taxon>
        <taxon>Vitales</taxon>
        <taxon>Vitaceae</taxon>
        <taxon>Viteae</taxon>
        <taxon>Vitis</taxon>
    </lineage>
</organism>
<gene>
    <name evidence="1" type="ORF">CK203_003569</name>
</gene>
<accession>A0A438K7Y3</accession>